<keyword evidence="4" id="KW-0862">Zinc</keyword>
<evidence type="ECO:0000256" key="6">
    <source>
        <dbReference type="SAM" id="MobiDB-lite"/>
    </source>
</evidence>
<name>A0ABP8TA00_9ACTN</name>
<dbReference type="Pfam" id="PF08240">
    <property type="entry name" value="ADH_N"/>
    <property type="match status" value="1"/>
</dbReference>
<dbReference type="RefSeq" id="WP_345347803.1">
    <property type="nucleotide sequence ID" value="NZ_BAABHJ010000002.1"/>
</dbReference>
<dbReference type="EMBL" id="BAABHJ010000002">
    <property type="protein sequence ID" value="GAA4602095.1"/>
    <property type="molecule type" value="Genomic_DNA"/>
</dbReference>
<evidence type="ECO:0000256" key="4">
    <source>
        <dbReference type="ARBA" id="ARBA00022833"/>
    </source>
</evidence>
<keyword evidence="3" id="KW-0479">Metal-binding</keyword>
<feature type="domain" description="Alcohol dehydrogenase-like N-terminal" evidence="7">
    <location>
        <begin position="37"/>
        <end position="94"/>
    </location>
</feature>
<dbReference type="Gene3D" id="3.90.180.10">
    <property type="entry name" value="Medium-chain alcohol dehydrogenases, catalytic domain"/>
    <property type="match status" value="2"/>
</dbReference>
<dbReference type="SUPFAM" id="SSF50129">
    <property type="entry name" value="GroES-like"/>
    <property type="match status" value="1"/>
</dbReference>
<dbReference type="Gene3D" id="3.40.50.720">
    <property type="entry name" value="NAD(P)-binding Rossmann-like Domain"/>
    <property type="match status" value="1"/>
</dbReference>
<dbReference type="InterPro" id="IPR036291">
    <property type="entry name" value="NAD(P)-bd_dom_sf"/>
</dbReference>
<organism evidence="8 9">
    <name type="scientific">Actinoallomurus liliacearum</name>
    <dbReference type="NCBI Taxonomy" id="1080073"/>
    <lineage>
        <taxon>Bacteria</taxon>
        <taxon>Bacillati</taxon>
        <taxon>Actinomycetota</taxon>
        <taxon>Actinomycetes</taxon>
        <taxon>Streptosporangiales</taxon>
        <taxon>Thermomonosporaceae</taxon>
        <taxon>Actinoallomurus</taxon>
    </lineage>
</organism>
<dbReference type="InterPro" id="IPR011032">
    <property type="entry name" value="GroES-like_sf"/>
</dbReference>
<evidence type="ECO:0000313" key="9">
    <source>
        <dbReference type="Proteomes" id="UP001500212"/>
    </source>
</evidence>
<evidence type="ECO:0000259" key="7">
    <source>
        <dbReference type="Pfam" id="PF08240"/>
    </source>
</evidence>
<dbReference type="Proteomes" id="UP001500212">
    <property type="component" value="Unassembled WGS sequence"/>
</dbReference>
<keyword evidence="5" id="KW-0560">Oxidoreductase</keyword>
<evidence type="ECO:0000256" key="2">
    <source>
        <dbReference type="ARBA" id="ARBA00008072"/>
    </source>
</evidence>
<dbReference type="InterPro" id="IPR013154">
    <property type="entry name" value="ADH-like_N"/>
</dbReference>
<evidence type="ECO:0000256" key="5">
    <source>
        <dbReference type="ARBA" id="ARBA00023002"/>
    </source>
</evidence>
<proteinExistence type="inferred from homology"/>
<reference evidence="9" key="1">
    <citation type="journal article" date="2019" name="Int. J. Syst. Evol. Microbiol.">
        <title>The Global Catalogue of Microorganisms (GCM) 10K type strain sequencing project: providing services to taxonomists for standard genome sequencing and annotation.</title>
        <authorList>
            <consortium name="The Broad Institute Genomics Platform"/>
            <consortium name="The Broad Institute Genome Sequencing Center for Infectious Disease"/>
            <person name="Wu L."/>
            <person name="Ma J."/>
        </authorList>
    </citation>
    <scope>NUCLEOTIDE SEQUENCE [LARGE SCALE GENOMIC DNA]</scope>
    <source>
        <strain evidence="9">JCM 17938</strain>
    </source>
</reference>
<gene>
    <name evidence="8" type="ORF">GCM10023195_06050</name>
</gene>
<feature type="region of interest" description="Disordered" evidence="6">
    <location>
        <begin position="1"/>
        <end position="26"/>
    </location>
</feature>
<accession>A0ABP8TA00</accession>
<comment type="caution">
    <text evidence="8">The sequence shown here is derived from an EMBL/GenBank/DDBJ whole genome shotgun (WGS) entry which is preliminary data.</text>
</comment>
<evidence type="ECO:0000256" key="1">
    <source>
        <dbReference type="ARBA" id="ARBA00001947"/>
    </source>
</evidence>
<evidence type="ECO:0000313" key="8">
    <source>
        <dbReference type="EMBL" id="GAA4602095.1"/>
    </source>
</evidence>
<sequence length="348" mass="35863">MNALPGTGPAPPGPLSVELTGSGPLLSRARPHRPDGAHTVLVEPLVVGVCRSDLKEIAGRRPGPSQFGHELVGVVARSSTPRLPVGARVCLDPNVPVLRGTGFARAMWVGGDDEPLARALPLAPAGVPERRLVFAEPLACAAHCLTMAGRHLGRAGLRGAAMCVLGAGTAGVLISRLAEAAGAGVSLVNRDADRLAFLSARRMLPGAGGMRLAEAPSGGHDVVVVATSFVLPELLTHALRLVRPGGLVMLYGGTAAGDRLPGLDCDLDRVRRGELVAAARWRGRPVRVGGSYGTTPADFALALRALAGAPDGLGVERLITAEVALPELPGLLRRMAAERCFGKVLARP</sequence>
<protein>
    <submittedName>
        <fullName evidence="8">Zinc-binding dehydrogenase</fullName>
    </submittedName>
</protein>
<comment type="cofactor">
    <cofactor evidence="1">
        <name>Zn(2+)</name>
        <dbReference type="ChEBI" id="CHEBI:29105"/>
    </cofactor>
</comment>
<comment type="similarity">
    <text evidence="2">Belongs to the zinc-containing alcohol dehydrogenase family.</text>
</comment>
<dbReference type="SUPFAM" id="SSF51735">
    <property type="entry name" value="NAD(P)-binding Rossmann-fold domains"/>
    <property type="match status" value="1"/>
</dbReference>
<evidence type="ECO:0000256" key="3">
    <source>
        <dbReference type="ARBA" id="ARBA00022723"/>
    </source>
</evidence>
<keyword evidence="9" id="KW-1185">Reference proteome</keyword>
<dbReference type="PANTHER" id="PTHR43350:SF2">
    <property type="entry name" value="GROES-LIKE ZINC-BINDING ALCOHOL DEHYDROGENASE FAMILY PROTEIN"/>
    <property type="match status" value="1"/>
</dbReference>
<dbReference type="PANTHER" id="PTHR43350">
    <property type="entry name" value="NAD-DEPENDENT ALCOHOL DEHYDROGENASE"/>
    <property type="match status" value="1"/>
</dbReference>